<comment type="caution">
    <text evidence="3">The sequence shown here is derived from an EMBL/GenBank/DDBJ whole genome shotgun (WGS) entry which is preliminary data.</text>
</comment>
<evidence type="ECO:0000313" key="3">
    <source>
        <dbReference type="EMBL" id="TWJ16086.1"/>
    </source>
</evidence>
<organism evidence="3 4">
    <name type="scientific">Stackebrandtia albiflava</name>
    <dbReference type="NCBI Taxonomy" id="406432"/>
    <lineage>
        <taxon>Bacteria</taxon>
        <taxon>Bacillati</taxon>
        <taxon>Actinomycetota</taxon>
        <taxon>Actinomycetes</taxon>
        <taxon>Glycomycetales</taxon>
        <taxon>Glycomycetaceae</taxon>
        <taxon>Stackebrandtia</taxon>
    </lineage>
</organism>
<evidence type="ECO:0000259" key="2">
    <source>
        <dbReference type="Pfam" id="PF01814"/>
    </source>
</evidence>
<dbReference type="RefSeq" id="WP_147135885.1">
    <property type="nucleotide sequence ID" value="NZ_BAABIJ010000001.1"/>
</dbReference>
<dbReference type="PANTHER" id="PTHR35585">
    <property type="entry name" value="HHE DOMAIN PROTEIN (AFU_ORTHOLOGUE AFUA_4G00730)"/>
    <property type="match status" value="1"/>
</dbReference>
<dbReference type="EMBL" id="VLLL01000005">
    <property type="protein sequence ID" value="TWJ16086.1"/>
    <property type="molecule type" value="Genomic_DNA"/>
</dbReference>
<dbReference type="OrthoDB" id="9793637at2"/>
<accession>A0A562VDX2</accession>
<sequence>MGYTDMVDVITERHRDIEAVFARLTAEGDHDEDRRRKLLDHAIGLLVTHAVVEDLYLYPAVRRHMAAGDDLAEHEHTEVARAEELMRQLEDMPATDPRFDDILAELARMVRRHIEEQQTEVLPKLSAACGPERLDELGEKVVETERHVSVPPHPDFPEPPRSAPTRVDAGPGLIDRIRAHLPDRAGD</sequence>
<dbReference type="Proteomes" id="UP000321617">
    <property type="component" value="Unassembled WGS sequence"/>
</dbReference>
<reference evidence="3 4" key="1">
    <citation type="journal article" date="2013" name="Stand. Genomic Sci.">
        <title>Genomic Encyclopedia of Type Strains, Phase I: The one thousand microbial genomes (KMG-I) project.</title>
        <authorList>
            <person name="Kyrpides N.C."/>
            <person name="Woyke T."/>
            <person name="Eisen J.A."/>
            <person name="Garrity G."/>
            <person name="Lilburn T.G."/>
            <person name="Beck B.J."/>
            <person name="Whitman W.B."/>
            <person name="Hugenholtz P."/>
            <person name="Klenk H.P."/>
        </authorList>
    </citation>
    <scope>NUCLEOTIDE SEQUENCE [LARGE SCALE GENOMIC DNA]</scope>
    <source>
        <strain evidence="3 4">DSM 45044</strain>
    </source>
</reference>
<dbReference type="PANTHER" id="PTHR35585:SF1">
    <property type="entry name" value="HHE DOMAIN PROTEIN (AFU_ORTHOLOGUE AFUA_4G00730)"/>
    <property type="match status" value="1"/>
</dbReference>
<protein>
    <submittedName>
        <fullName evidence="3">Hemerythrin HHE cation binding domain-containing protein</fullName>
    </submittedName>
</protein>
<name>A0A562VDX2_9ACTN</name>
<dbReference type="InterPro" id="IPR012312">
    <property type="entry name" value="Hemerythrin-like"/>
</dbReference>
<evidence type="ECO:0000256" key="1">
    <source>
        <dbReference type="SAM" id="MobiDB-lite"/>
    </source>
</evidence>
<feature type="region of interest" description="Disordered" evidence="1">
    <location>
        <begin position="146"/>
        <end position="173"/>
    </location>
</feature>
<feature type="domain" description="Hemerythrin-like" evidence="2">
    <location>
        <begin position="6"/>
        <end position="125"/>
    </location>
</feature>
<proteinExistence type="predicted"/>
<feature type="compositionally biased region" description="Pro residues" evidence="1">
    <location>
        <begin position="151"/>
        <end position="162"/>
    </location>
</feature>
<keyword evidence="4" id="KW-1185">Reference proteome</keyword>
<dbReference type="Gene3D" id="1.20.120.520">
    <property type="entry name" value="nmb1532 protein domain like"/>
    <property type="match status" value="1"/>
</dbReference>
<dbReference type="Pfam" id="PF01814">
    <property type="entry name" value="Hemerythrin"/>
    <property type="match status" value="1"/>
</dbReference>
<gene>
    <name evidence="3" type="ORF">LX16_1808</name>
</gene>
<evidence type="ECO:0000313" key="4">
    <source>
        <dbReference type="Proteomes" id="UP000321617"/>
    </source>
</evidence>
<dbReference type="AlphaFoldDB" id="A0A562VDX2"/>